<feature type="domain" description="UVR" evidence="1">
    <location>
        <begin position="133"/>
        <end position="168"/>
    </location>
</feature>
<organism evidence="2 3">
    <name type="scientific">Brachyspira murdochii</name>
    <dbReference type="NCBI Taxonomy" id="84378"/>
    <lineage>
        <taxon>Bacteria</taxon>
        <taxon>Pseudomonadati</taxon>
        <taxon>Spirochaetota</taxon>
        <taxon>Spirochaetia</taxon>
        <taxon>Brachyspirales</taxon>
        <taxon>Brachyspiraceae</taxon>
        <taxon>Brachyspira</taxon>
    </lineage>
</organism>
<name>A0ABX5B536_9SPIR</name>
<protein>
    <submittedName>
        <fullName evidence="2">Excinuclease ABC subunit B</fullName>
    </submittedName>
</protein>
<dbReference type="Proteomes" id="UP000238924">
    <property type="component" value="Unassembled WGS sequence"/>
</dbReference>
<dbReference type="EMBL" id="JJMJ01000143">
    <property type="protein sequence ID" value="PPS21726.1"/>
    <property type="molecule type" value="Genomic_DNA"/>
</dbReference>
<dbReference type="InterPro" id="IPR025542">
    <property type="entry name" value="YacH"/>
</dbReference>
<accession>A0ABX5B536</accession>
<dbReference type="PIRSF" id="PIRSF015034">
    <property type="entry name" value="YacH"/>
    <property type="match status" value="1"/>
</dbReference>
<comment type="caution">
    <text evidence="2">The sequence shown here is derived from an EMBL/GenBank/DDBJ whole genome shotgun (WGS) entry which is preliminary data.</text>
</comment>
<reference evidence="2 3" key="1">
    <citation type="submission" date="2014-04" db="EMBL/GenBank/DDBJ databases">
        <title>Whole genome sequence of 'Brachyspira hampsonii' D13-03603F2.</title>
        <authorList>
            <person name="Patterson A.H."/>
            <person name="Chaban B."/>
            <person name="Fernando C."/>
            <person name="Harding J.C."/>
            <person name="Hill J.E."/>
        </authorList>
    </citation>
    <scope>NUCLEOTIDE SEQUENCE [LARGE SCALE GENOMIC DNA]</scope>
    <source>
        <strain evidence="2 3">D13-03603F2</strain>
    </source>
</reference>
<dbReference type="PROSITE" id="PS50151">
    <property type="entry name" value="UVR"/>
    <property type="match status" value="1"/>
</dbReference>
<evidence type="ECO:0000259" key="1">
    <source>
        <dbReference type="PROSITE" id="PS50151"/>
    </source>
</evidence>
<evidence type="ECO:0000313" key="3">
    <source>
        <dbReference type="Proteomes" id="UP000238924"/>
    </source>
</evidence>
<dbReference type="PANTHER" id="PTHR38430">
    <property type="entry name" value="PROTEIN-ARGININE KINASE ACTIVATOR PROTEIN"/>
    <property type="match status" value="1"/>
</dbReference>
<dbReference type="RefSeq" id="WP_104618662.1">
    <property type="nucleotide sequence ID" value="NZ_JJMJ01000143.1"/>
</dbReference>
<keyword evidence="3" id="KW-1185">Reference proteome</keyword>
<dbReference type="PANTHER" id="PTHR38430:SF1">
    <property type="entry name" value="PROTEIN-ARGININE KINASE ACTIVATOR PROTEIN"/>
    <property type="match status" value="1"/>
</dbReference>
<sequence>MKCDICGKEKAVLHIQEIIGNERHQINICKECEINGNIMEKCLELEFDNIDTVFPNYRSLHSKKKKKKVANSNKVCKVCGYSLEDFLKTGAVCCPKCYEYLKSDLSKAVKKIHRENKHIGKISNKNLSFRDIELKIEEYKEKIELLIKIENFEEAALIRDKLETLQHDLISKKTKSEKKDVR</sequence>
<proteinExistence type="predicted"/>
<dbReference type="InterPro" id="IPR001943">
    <property type="entry name" value="UVR_dom"/>
</dbReference>
<gene>
    <name evidence="2" type="ORF">DJ52_08980</name>
</gene>
<evidence type="ECO:0000313" key="2">
    <source>
        <dbReference type="EMBL" id="PPS21726.1"/>
    </source>
</evidence>